<reference evidence="6 7" key="1">
    <citation type="submission" date="2020-02" db="EMBL/GenBank/DDBJ databases">
        <title>Genome assembly of a novel Clostridium senegalense strain.</title>
        <authorList>
            <person name="Gupta T.B."/>
            <person name="Jauregui R."/>
            <person name="Maclean P."/>
            <person name="Nawarathana A."/>
            <person name="Brightwell G."/>
        </authorList>
    </citation>
    <scope>NUCLEOTIDE SEQUENCE [LARGE SCALE GENOMIC DNA]</scope>
    <source>
        <strain evidence="6 7">AGRFS4</strain>
    </source>
</reference>
<proteinExistence type="predicted"/>
<evidence type="ECO:0000256" key="1">
    <source>
        <dbReference type="ARBA" id="ARBA00003535"/>
    </source>
</evidence>
<dbReference type="InterPro" id="IPR004136">
    <property type="entry name" value="NMO"/>
</dbReference>
<dbReference type="InterPro" id="IPR013785">
    <property type="entry name" value="Aldolase_TIM"/>
</dbReference>
<evidence type="ECO:0000256" key="5">
    <source>
        <dbReference type="ARBA" id="ARBA00023002"/>
    </source>
</evidence>
<comment type="function">
    <text evidence="1">Nitronate monooxygenase that uses molecular oxygen to catalyze the oxidative denitrification of alkyl nitronates. Acts on propionate 3-nitronate (P3N), the presumed physiological substrate. Probably functions in the detoxification of P3N, a metabolic poison produced by plants and fungi as a defense mechanism.</text>
</comment>
<keyword evidence="4" id="KW-0288">FMN</keyword>
<keyword evidence="3" id="KW-0285">Flavoprotein</keyword>
<dbReference type="SUPFAM" id="SSF51412">
    <property type="entry name" value="Inosine monophosphate dehydrogenase (IMPDH)"/>
    <property type="match status" value="1"/>
</dbReference>
<dbReference type="Pfam" id="PF03060">
    <property type="entry name" value="NMO"/>
    <property type="match status" value="1"/>
</dbReference>
<evidence type="ECO:0000313" key="6">
    <source>
        <dbReference type="EMBL" id="NEU04649.1"/>
    </source>
</evidence>
<evidence type="ECO:0000256" key="3">
    <source>
        <dbReference type="ARBA" id="ARBA00022630"/>
    </source>
</evidence>
<sequence>MLFKGLKIGDLVAKLPIIQGGMGVGISSSSLAAAVAKCGGVGIISTAQIGYDEDDFEKKPIEANLRALKKHILKAKEECKNGIIGINIMVATRYYEEHVKVALEAGVDLIISGAGIPRNLPKLVEGYNVKIAPIVSSVKAAELILRVWDKKYNRIPDVIVVEGPRAGGHLGFNNEELENIESLDFNKTVKDILELKRSYEEKYKKHISIVPAGGIYSGEDIANYLKLGADGVQMATRFVATKECDAHINFKMAYVNARKEDIGIVKSPVGMPGRAVKNDFILKVSKEKEKITRCYNCLIPCDPTKTPYCISKALISSVKGNVDDGLIFIGDNGYKIDKITTVKELMDELVEGIERA</sequence>
<protein>
    <recommendedName>
        <fullName evidence="2">Probable nitronate monooxygenase</fullName>
    </recommendedName>
</protein>
<evidence type="ECO:0000256" key="2">
    <source>
        <dbReference type="ARBA" id="ARBA00013457"/>
    </source>
</evidence>
<evidence type="ECO:0000256" key="4">
    <source>
        <dbReference type="ARBA" id="ARBA00022643"/>
    </source>
</evidence>
<dbReference type="CDD" id="cd04730">
    <property type="entry name" value="NPD_like"/>
    <property type="match status" value="1"/>
</dbReference>
<dbReference type="RefSeq" id="WP_199869685.1">
    <property type="nucleotide sequence ID" value="NZ_JAAGPU010000010.1"/>
</dbReference>
<dbReference type="EMBL" id="JAAGPU010000010">
    <property type="protein sequence ID" value="NEU04649.1"/>
    <property type="molecule type" value="Genomic_DNA"/>
</dbReference>
<keyword evidence="5" id="KW-0560">Oxidoreductase</keyword>
<keyword evidence="7" id="KW-1185">Reference proteome</keyword>
<evidence type="ECO:0000313" key="7">
    <source>
        <dbReference type="Proteomes" id="UP000481872"/>
    </source>
</evidence>
<dbReference type="Gene3D" id="3.20.20.70">
    <property type="entry name" value="Aldolase class I"/>
    <property type="match status" value="1"/>
</dbReference>
<dbReference type="PANTHER" id="PTHR32332:SF18">
    <property type="entry name" value="2-NITROPROPANE DIOXYGENASE"/>
    <property type="match status" value="1"/>
</dbReference>
<dbReference type="Proteomes" id="UP000481872">
    <property type="component" value="Unassembled WGS sequence"/>
</dbReference>
<name>A0A6M0H226_9CLOT</name>
<comment type="caution">
    <text evidence="6">The sequence shown here is derived from an EMBL/GenBank/DDBJ whole genome shotgun (WGS) entry which is preliminary data.</text>
</comment>
<dbReference type="GO" id="GO:0018580">
    <property type="term" value="F:nitronate monooxygenase activity"/>
    <property type="evidence" value="ECO:0007669"/>
    <property type="project" value="InterPro"/>
</dbReference>
<dbReference type="PANTHER" id="PTHR32332">
    <property type="entry name" value="2-NITROPROPANE DIOXYGENASE"/>
    <property type="match status" value="1"/>
</dbReference>
<dbReference type="AlphaFoldDB" id="A0A6M0H226"/>
<accession>A0A6M0H226</accession>
<gene>
    <name evidence="6" type="ORF">G3M99_07180</name>
</gene>
<organism evidence="6 7">
    <name type="scientific">Clostridium senegalense</name>
    <dbReference type="NCBI Taxonomy" id="1465809"/>
    <lineage>
        <taxon>Bacteria</taxon>
        <taxon>Bacillati</taxon>
        <taxon>Bacillota</taxon>
        <taxon>Clostridia</taxon>
        <taxon>Eubacteriales</taxon>
        <taxon>Clostridiaceae</taxon>
        <taxon>Clostridium</taxon>
    </lineage>
</organism>
<keyword evidence="6" id="KW-0503">Monooxygenase</keyword>